<dbReference type="SUPFAM" id="SSF56954">
    <property type="entry name" value="Outer membrane efflux proteins (OEP)"/>
    <property type="match status" value="1"/>
</dbReference>
<name>A0A6N7QSY6_9GAMM</name>
<feature type="coiled-coil region" evidence="8">
    <location>
        <begin position="150"/>
        <end position="264"/>
    </location>
</feature>
<feature type="signal peptide" evidence="9">
    <location>
        <begin position="1"/>
        <end position="27"/>
    </location>
</feature>
<evidence type="ECO:0000256" key="3">
    <source>
        <dbReference type="ARBA" id="ARBA00022448"/>
    </source>
</evidence>
<organism evidence="10 11">
    <name type="scientific">Spiribacter salilacus</name>
    <dbReference type="NCBI Taxonomy" id="2664894"/>
    <lineage>
        <taxon>Bacteria</taxon>
        <taxon>Pseudomonadati</taxon>
        <taxon>Pseudomonadota</taxon>
        <taxon>Gammaproteobacteria</taxon>
        <taxon>Chromatiales</taxon>
        <taxon>Ectothiorhodospiraceae</taxon>
        <taxon>Spiribacter</taxon>
    </lineage>
</organism>
<evidence type="ECO:0000256" key="1">
    <source>
        <dbReference type="ARBA" id="ARBA00004442"/>
    </source>
</evidence>
<accession>A0A6N7QSY6</accession>
<dbReference type="PANTHER" id="PTHR30026:SF20">
    <property type="entry name" value="OUTER MEMBRANE PROTEIN TOLC"/>
    <property type="match status" value="1"/>
</dbReference>
<keyword evidence="11" id="KW-1185">Reference proteome</keyword>
<reference evidence="10 11" key="1">
    <citation type="submission" date="2019-11" db="EMBL/GenBank/DDBJ databases">
        <authorList>
            <person name="Zhang X.Y."/>
        </authorList>
    </citation>
    <scope>NUCLEOTIDE SEQUENCE [LARGE SCALE GENOMIC DNA]</scope>
    <source>
        <strain evidence="10 11">C176</strain>
    </source>
</reference>
<keyword evidence="9" id="KW-0732">Signal</keyword>
<keyword evidence="8" id="KW-0175">Coiled coil</keyword>
<dbReference type="Pfam" id="PF02321">
    <property type="entry name" value="OEP"/>
    <property type="match status" value="2"/>
</dbReference>
<dbReference type="GO" id="GO:0015288">
    <property type="term" value="F:porin activity"/>
    <property type="evidence" value="ECO:0007669"/>
    <property type="project" value="TreeGrafter"/>
</dbReference>
<dbReference type="InterPro" id="IPR003423">
    <property type="entry name" value="OMP_efflux"/>
</dbReference>
<feature type="chain" id="PRO_5026682492" evidence="9">
    <location>
        <begin position="28"/>
        <end position="446"/>
    </location>
</feature>
<dbReference type="EMBL" id="WJPP01000003">
    <property type="protein sequence ID" value="MRH78248.1"/>
    <property type="molecule type" value="Genomic_DNA"/>
</dbReference>
<comment type="similarity">
    <text evidence="2">Belongs to the outer membrane factor (OMF) (TC 1.B.17) family.</text>
</comment>
<keyword evidence="6" id="KW-0472">Membrane</keyword>
<proteinExistence type="inferred from homology"/>
<keyword evidence="5" id="KW-0812">Transmembrane</keyword>
<dbReference type="GO" id="GO:0009279">
    <property type="term" value="C:cell outer membrane"/>
    <property type="evidence" value="ECO:0007669"/>
    <property type="project" value="UniProtKB-SubCell"/>
</dbReference>
<dbReference type="GO" id="GO:0015562">
    <property type="term" value="F:efflux transmembrane transporter activity"/>
    <property type="evidence" value="ECO:0007669"/>
    <property type="project" value="InterPro"/>
</dbReference>
<evidence type="ECO:0000256" key="2">
    <source>
        <dbReference type="ARBA" id="ARBA00007613"/>
    </source>
</evidence>
<keyword evidence="3" id="KW-0813">Transport</keyword>
<keyword evidence="7" id="KW-0998">Cell outer membrane</keyword>
<evidence type="ECO:0000256" key="6">
    <source>
        <dbReference type="ARBA" id="ARBA00023136"/>
    </source>
</evidence>
<dbReference type="InterPro" id="IPR010130">
    <property type="entry name" value="T1SS_OMP_TolC"/>
</dbReference>
<evidence type="ECO:0000256" key="9">
    <source>
        <dbReference type="SAM" id="SignalP"/>
    </source>
</evidence>
<evidence type="ECO:0000256" key="4">
    <source>
        <dbReference type="ARBA" id="ARBA00022452"/>
    </source>
</evidence>
<gene>
    <name evidence="10" type="ORF">GH984_05970</name>
</gene>
<dbReference type="NCBIfam" id="TIGR01844">
    <property type="entry name" value="type_I_sec_TolC"/>
    <property type="match status" value="1"/>
</dbReference>
<dbReference type="AlphaFoldDB" id="A0A6N7QSY6"/>
<keyword evidence="4" id="KW-1134">Transmembrane beta strand</keyword>
<evidence type="ECO:0000256" key="7">
    <source>
        <dbReference type="ARBA" id="ARBA00023237"/>
    </source>
</evidence>
<sequence length="446" mass="49118">MHIFTKATAARLLAGLLLVVTSGFAHAEDDLMRVYEIARTMDPEFQQAMATLRAAEQQLPQARSGLKPNVSATAGVDSIWEDSDISSPEVDPSGDYQRLRYGVTLTQPLYRFDQSKLVDQADIIVNRAEITFSFAEQDLILRVAERYFAVLDAEESVKAAEANLQAIGRQLEQAEERFEVGVIARTDVEEARARADIARADLLDAQDQLNAEREAIRQLTNQDHQTLSPVREGVALTAPQPASIDRWRQLAENENLELAAAQLTASAAMTEIDVRRGNSRPRVDLVAGYTGTEQYDRNGQDASANELTAGIQLSIPFYQGGFTSARVSEAQSQYTGALESLEQARRTVSGNAADSYRGVLTALERVKALDQARASTRSALEATEAGFEVGTRTIVDVLNAQREVFNAERNYQQARHAYFVNSLRLQLAAGALSVDELAKINRMLDH</sequence>
<dbReference type="InterPro" id="IPR051906">
    <property type="entry name" value="TolC-like"/>
</dbReference>
<dbReference type="Proteomes" id="UP000433788">
    <property type="component" value="Unassembled WGS sequence"/>
</dbReference>
<comment type="caution">
    <text evidence="10">The sequence shown here is derived from an EMBL/GenBank/DDBJ whole genome shotgun (WGS) entry which is preliminary data.</text>
</comment>
<comment type="subcellular location">
    <subcellularLocation>
        <location evidence="1">Cell outer membrane</location>
    </subcellularLocation>
</comment>
<dbReference type="GO" id="GO:1990281">
    <property type="term" value="C:efflux pump complex"/>
    <property type="evidence" value="ECO:0007669"/>
    <property type="project" value="TreeGrafter"/>
</dbReference>
<dbReference type="PANTHER" id="PTHR30026">
    <property type="entry name" value="OUTER MEMBRANE PROTEIN TOLC"/>
    <property type="match status" value="1"/>
</dbReference>
<dbReference type="RefSeq" id="WP_153719310.1">
    <property type="nucleotide sequence ID" value="NZ_WJPP01000003.1"/>
</dbReference>
<evidence type="ECO:0000256" key="8">
    <source>
        <dbReference type="SAM" id="Coils"/>
    </source>
</evidence>
<evidence type="ECO:0000313" key="10">
    <source>
        <dbReference type="EMBL" id="MRH78248.1"/>
    </source>
</evidence>
<dbReference type="Gene3D" id="1.20.1600.10">
    <property type="entry name" value="Outer membrane efflux proteins (OEP)"/>
    <property type="match status" value="1"/>
</dbReference>
<protein>
    <submittedName>
        <fullName evidence="10">TolC family outer membrane protein</fullName>
    </submittedName>
</protein>
<evidence type="ECO:0000256" key="5">
    <source>
        <dbReference type="ARBA" id="ARBA00022692"/>
    </source>
</evidence>
<evidence type="ECO:0000313" key="11">
    <source>
        <dbReference type="Proteomes" id="UP000433788"/>
    </source>
</evidence>